<dbReference type="Pfam" id="PF01757">
    <property type="entry name" value="Acyl_transf_3"/>
    <property type="match status" value="1"/>
</dbReference>
<evidence type="ECO:0000313" key="10">
    <source>
        <dbReference type="Proteomes" id="UP000003280"/>
    </source>
</evidence>
<keyword evidence="6 7" id="KW-0472">Membrane</keyword>
<dbReference type="eggNOG" id="COG3274">
    <property type="taxonomic scope" value="Bacteria"/>
</dbReference>
<dbReference type="InterPro" id="IPR002656">
    <property type="entry name" value="Acyl_transf_3_dom"/>
</dbReference>
<feature type="transmembrane region" description="Helical" evidence="7">
    <location>
        <begin position="238"/>
        <end position="258"/>
    </location>
</feature>
<keyword evidence="5 7" id="KW-1133">Transmembrane helix</keyword>
<evidence type="ECO:0000256" key="2">
    <source>
        <dbReference type="ARBA" id="ARBA00007400"/>
    </source>
</evidence>
<dbReference type="HOGENOM" id="CLU_047714_0_0_9"/>
<organism evidence="9 10">
    <name type="scientific">Peptoniphilus duerdenii ATCC BAA-1640</name>
    <dbReference type="NCBI Taxonomy" id="862517"/>
    <lineage>
        <taxon>Bacteria</taxon>
        <taxon>Bacillati</taxon>
        <taxon>Bacillota</taxon>
        <taxon>Tissierellia</taxon>
        <taxon>Tissierellales</taxon>
        <taxon>Peptoniphilaceae</taxon>
        <taxon>Peptoniphilus</taxon>
    </lineage>
</organism>
<dbReference type="GO" id="GO:0005886">
    <property type="term" value="C:plasma membrane"/>
    <property type="evidence" value="ECO:0007669"/>
    <property type="project" value="UniProtKB-SubCell"/>
</dbReference>
<feature type="transmembrane region" description="Helical" evidence="7">
    <location>
        <begin position="76"/>
        <end position="93"/>
    </location>
</feature>
<gene>
    <name evidence="9" type="ORF">HMPREF9225_1424</name>
</gene>
<dbReference type="OrthoDB" id="1699070at2"/>
<dbReference type="PANTHER" id="PTHR40074:SF2">
    <property type="entry name" value="O-ACETYLTRANSFERASE WECH"/>
    <property type="match status" value="1"/>
</dbReference>
<keyword evidence="3" id="KW-1003">Cell membrane</keyword>
<keyword evidence="10" id="KW-1185">Reference proteome</keyword>
<proteinExistence type="inferred from homology"/>
<feature type="domain" description="Acyltransferase 3" evidence="8">
    <location>
        <begin position="6"/>
        <end position="314"/>
    </location>
</feature>
<evidence type="ECO:0000256" key="6">
    <source>
        <dbReference type="ARBA" id="ARBA00023136"/>
    </source>
</evidence>
<dbReference type="Proteomes" id="UP000003280">
    <property type="component" value="Unassembled WGS sequence"/>
</dbReference>
<comment type="caution">
    <text evidence="9">The sequence shown here is derived from an EMBL/GenBank/DDBJ whole genome shotgun (WGS) entry which is preliminary data.</text>
</comment>
<feature type="transmembrane region" description="Helical" evidence="7">
    <location>
        <begin position="113"/>
        <end position="131"/>
    </location>
</feature>
<reference evidence="9 10" key="1">
    <citation type="submission" date="2010-07" db="EMBL/GenBank/DDBJ databases">
        <authorList>
            <person name="Muzny D."/>
            <person name="Qin X."/>
            <person name="Deng J."/>
            <person name="Jiang H."/>
            <person name="Liu Y."/>
            <person name="Qu J."/>
            <person name="Song X.-Z."/>
            <person name="Zhang L."/>
            <person name="Thornton R."/>
            <person name="Coyle M."/>
            <person name="Francisco L."/>
            <person name="Jackson L."/>
            <person name="Javaid M."/>
            <person name="Korchina V."/>
            <person name="Kovar C."/>
            <person name="Mata R."/>
            <person name="Mathew T."/>
            <person name="Ngo R."/>
            <person name="Nguyen L."/>
            <person name="Nguyen N."/>
            <person name="Okwuonu G."/>
            <person name="Ongeri F."/>
            <person name="Pham C."/>
            <person name="Simmons D."/>
            <person name="Wilczek-Boney K."/>
            <person name="Hale W."/>
            <person name="Jakkamsetti A."/>
            <person name="Pham P."/>
            <person name="Ruth R."/>
            <person name="San Lucas F."/>
            <person name="Warren J."/>
            <person name="Zhang J."/>
            <person name="Zhao Z."/>
            <person name="Zhou C."/>
            <person name="Zhu D."/>
            <person name="Lee S."/>
            <person name="Bess C."/>
            <person name="Blankenburg K."/>
            <person name="Forbes L."/>
            <person name="Fu Q."/>
            <person name="Gubbala S."/>
            <person name="Hirani K."/>
            <person name="Jayaseelan J.C."/>
            <person name="Lara F."/>
            <person name="Munidasa M."/>
            <person name="Palculict T."/>
            <person name="Patil S."/>
            <person name="Pu L.-L."/>
            <person name="Saada N."/>
            <person name="Tang L."/>
            <person name="Weissenberger G."/>
            <person name="Zhu Y."/>
            <person name="Hemphill L."/>
            <person name="Shang Y."/>
            <person name="Youmans B."/>
            <person name="Ayvaz T."/>
            <person name="Ross M."/>
            <person name="Santibanez J."/>
            <person name="Aqrawi P."/>
            <person name="Gross S."/>
            <person name="Joshi V."/>
            <person name="Fowler G."/>
            <person name="Nazareth L."/>
            <person name="Reid J."/>
            <person name="Worley K."/>
            <person name="Petrosino J."/>
            <person name="Highlander S."/>
            <person name="Gibbs R."/>
        </authorList>
    </citation>
    <scope>NUCLEOTIDE SEQUENCE [LARGE SCALE GENOMIC DNA]</scope>
    <source>
        <strain evidence="9 10">ATCC BAA-1640</strain>
    </source>
</reference>
<dbReference type="STRING" id="862517.HMPREF9225_1424"/>
<dbReference type="GO" id="GO:0016413">
    <property type="term" value="F:O-acetyltransferase activity"/>
    <property type="evidence" value="ECO:0007669"/>
    <property type="project" value="TreeGrafter"/>
</dbReference>
<comment type="subcellular location">
    <subcellularLocation>
        <location evidence="1">Cell membrane</location>
        <topology evidence="1">Multi-pass membrane protein</topology>
    </subcellularLocation>
</comment>
<name>E0NMN5_9FIRM</name>
<dbReference type="RefSeq" id="WP_008902214.1">
    <property type="nucleotide sequence ID" value="NZ_GL397071.1"/>
</dbReference>
<dbReference type="GO" id="GO:0009246">
    <property type="term" value="P:enterobacterial common antigen biosynthetic process"/>
    <property type="evidence" value="ECO:0007669"/>
    <property type="project" value="TreeGrafter"/>
</dbReference>
<dbReference type="AlphaFoldDB" id="E0NMN5"/>
<evidence type="ECO:0000256" key="7">
    <source>
        <dbReference type="SAM" id="Phobius"/>
    </source>
</evidence>
<evidence type="ECO:0000256" key="4">
    <source>
        <dbReference type="ARBA" id="ARBA00022692"/>
    </source>
</evidence>
<keyword evidence="4 7" id="KW-0812">Transmembrane</keyword>
<comment type="similarity">
    <text evidence="2">Belongs to the acyltransferase 3 family.</text>
</comment>
<evidence type="ECO:0000256" key="3">
    <source>
        <dbReference type="ARBA" id="ARBA00022475"/>
    </source>
</evidence>
<feature type="transmembrane region" description="Helical" evidence="7">
    <location>
        <begin position="38"/>
        <end position="64"/>
    </location>
</feature>
<feature type="transmembrane region" description="Helical" evidence="7">
    <location>
        <begin position="12"/>
        <end position="32"/>
    </location>
</feature>
<protein>
    <recommendedName>
        <fullName evidence="8">Acyltransferase 3 domain-containing protein</fullName>
    </recommendedName>
</protein>
<evidence type="ECO:0000313" key="9">
    <source>
        <dbReference type="EMBL" id="EFM24853.1"/>
    </source>
</evidence>
<accession>E0NMN5</accession>
<feature type="transmembrane region" description="Helical" evidence="7">
    <location>
        <begin position="143"/>
        <end position="161"/>
    </location>
</feature>
<feature type="transmembrane region" description="Helical" evidence="7">
    <location>
        <begin position="211"/>
        <end position="232"/>
    </location>
</feature>
<dbReference type="PANTHER" id="PTHR40074">
    <property type="entry name" value="O-ACETYLTRANSFERASE WECH"/>
    <property type="match status" value="1"/>
</dbReference>
<dbReference type="EMBL" id="AEEH01000047">
    <property type="protein sequence ID" value="EFM24853.1"/>
    <property type="molecule type" value="Genomic_DNA"/>
</dbReference>
<evidence type="ECO:0000259" key="8">
    <source>
        <dbReference type="Pfam" id="PF01757"/>
    </source>
</evidence>
<feature type="transmembrane region" description="Helical" evidence="7">
    <location>
        <begin position="270"/>
        <end position="285"/>
    </location>
</feature>
<feature type="transmembrane region" description="Helical" evidence="7">
    <location>
        <begin position="297"/>
        <end position="319"/>
    </location>
</feature>
<evidence type="ECO:0000256" key="5">
    <source>
        <dbReference type="ARBA" id="ARBA00022989"/>
    </source>
</evidence>
<sequence length="329" mass="38573">MNRENNFDLLRICMAFYVVLLHTSASYWNTYLNFSKNFIIMSGLNFLTRCSVPVFFMISGYFMFKRELSISKILKSAARIYILYIVFTILFAIKNLNGDYTINNFIECVINGYYHLWFLKNLAWAYLFIPIYKSVIEYKDGYYVKYVILLFLVFGILKYNIQNILPIFENSNLSKLFDKFTLYGYSDTTLYLFLGYYLVNLKINTSSFKLFFIYLIVSVFGIALESISLIHLGEVKGIIFDNFGILIFLQSILIFLAFKNLKVNKNLNSISNLALGVYLFHPIFLEKLTSILNFSNLFIQITFLASTTFILTGLFVYVIRFIPFLKKYL</sequence>
<feature type="transmembrane region" description="Helical" evidence="7">
    <location>
        <begin position="181"/>
        <end position="199"/>
    </location>
</feature>
<evidence type="ECO:0000256" key="1">
    <source>
        <dbReference type="ARBA" id="ARBA00004651"/>
    </source>
</evidence>